<name>A0A5C3ML51_9AGAM</name>
<dbReference type="AlphaFoldDB" id="A0A5C3ML51"/>
<organism evidence="1 2">
    <name type="scientific">Heliocybe sulcata</name>
    <dbReference type="NCBI Taxonomy" id="5364"/>
    <lineage>
        <taxon>Eukaryota</taxon>
        <taxon>Fungi</taxon>
        <taxon>Dikarya</taxon>
        <taxon>Basidiomycota</taxon>
        <taxon>Agaricomycotina</taxon>
        <taxon>Agaricomycetes</taxon>
        <taxon>Gloeophyllales</taxon>
        <taxon>Gloeophyllaceae</taxon>
        <taxon>Heliocybe</taxon>
    </lineage>
</organism>
<reference evidence="1 2" key="1">
    <citation type="journal article" date="2019" name="Nat. Ecol. Evol.">
        <title>Megaphylogeny resolves global patterns of mushroom evolution.</title>
        <authorList>
            <person name="Varga T."/>
            <person name="Krizsan K."/>
            <person name="Foldi C."/>
            <person name="Dima B."/>
            <person name="Sanchez-Garcia M."/>
            <person name="Sanchez-Ramirez S."/>
            <person name="Szollosi G.J."/>
            <person name="Szarkandi J.G."/>
            <person name="Papp V."/>
            <person name="Albert L."/>
            <person name="Andreopoulos W."/>
            <person name="Angelini C."/>
            <person name="Antonin V."/>
            <person name="Barry K.W."/>
            <person name="Bougher N.L."/>
            <person name="Buchanan P."/>
            <person name="Buyck B."/>
            <person name="Bense V."/>
            <person name="Catcheside P."/>
            <person name="Chovatia M."/>
            <person name="Cooper J."/>
            <person name="Damon W."/>
            <person name="Desjardin D."/>
            <person name="Finy P."/>
            <person name="Geml J."/>
            <person name="Haridas S."/>
            <person name="Hughes K."/>
            <person name="Justo A."/>
            <person name="Karasinski D."/>
            <person name="Kautmanova I."/>
            <person name="Kiss B."/>
            <person name="Kocsube S."/>
            <person name="Kotiranta H."/>
            <person name="LaButti K.M."/>
            <person name="Lechner B.E."/>
            <person name="Liimatainen K."/>
            <person name="Lipzen A."/>
            <person name="Lukacs Z."/>
            <person name="Mihaltcheva S."/>
            <person name="Morgado L.N."/>
            <person name="Niskanen T."/>
            <person name="Noordeloos M.E."/>
            <person name="Ohm R.A."/>
            <person name="Ortiz-Santana B."/>
            <person name="Ovrebo C."/>
            <person name="Racz N."/>
            <person name="Riley R."/>
            <person name="Savchenko A."/>
            <person name="Shiryaev A."/>
            <person name="Soop K."/>
            <person name="Spirin V."/>
            <person name="Szebenyi C."/>
            <person name="Tomsovsky M."/>
            <person name="Tulloss R.E."/>
            <person name="Uehling J."/>
            <person name="Grigoriev I.V."/>
            <person name="Vagvolgyi C."/>
            <person name="Papp T."/>
            <person name="Martin F.M."/>
            <person name="Miettinen O."/>
            <person name="Hibbett D.S."/>
            <person name="Nagy L.G."/>
        </authorList>
    </citation>
    <scope>NUCLEOTIDE SEQUENCE [LARGE SCALE GENOMIC DNA]</scope>
    <source>
        <strain evidence="1 2">OMC1185</strain>
    </source>
</reference>
<dbReference type="Proteomes" id="UP000305948">
    <property type="component" value="Unassembled WGS sequence"/>
</dbReference>
<evidence type="ECO:0000313" key="2">
    <source>
        <dbReference type="Proteomes" id="UP000305948"/>
    </source>
</evidence>
<dbReference type="EMBL" id="ML213543">
    <property type="protein sequence ID" value="TFK45453.1"/>
    <property type="molecule type" value="Genomic_DNA"/>
</dbReference>
<keyword evidence="2" id="KW-1185">Reference proteome</keyword>
<evidence type="ECO:0000313" key="1">
    <source>
        <dbReference type="EMBL" id="TFK45453.1"/>
    </source>
</evidence>
<accession>A0A5C3ML51</accession>
<protein>
    <submittedName>
        <fullName evidence="1">Uncharacterized protein</fullName>
    </submittedName>
</protein>
<proteinExistence type="predicted"/>
<sequence>MSTILANSAADRERALGAVKEMHGALYSRPRCRRGKVRLFDVRTDATVPRVHCAFSTADDRAENAASASEKGATSMQGCNAVSGRILSASQKMRGARMLGSGPVPIYSTPETAVSLLLLTSPDLNEDEVESTSGLDVSFTPRTAYFPSDPLFASIVPPSPEALSTFSHCPVFQSCARMVLSFAIRSLGSTLRGCCRSRLWITGRRKEVEVRKAERIANGGSRLRRRIQEGLESGYVALWRKNRMRFPKHVCSKVHVAKRVVPVTTLRVWDNVGSVYAANSSASHTPGTEFVEYGCTSFALK</sequence>
<gene>
    <name evidence="1" type="ORF">OE88DRAFT_1649313</name>
</gene>